<comment type="caution">
    <text evidence="2">The sequence shown here is derived from an EMBL/GenBank/DDBJ whole genome shotgun (WGS) entry which is preliminary data.</text>
</comment>
<protein>
    <submittedName>
        <fullName evidence="2">Uncharacterized protein</fullName>
    </submittedName>
</protein>
<dbReference type="EMBL" id="WJEC01007543">
    <property type="protein sequence ID" value="KAF7470341.1"/>
    <property type="molecule type" value="Genomic_DNA"/>
</dbReference>
<gene>
    <name evidence="2" type="ORF">GHT09_018341</name>
</gene>
<evidence type="ECO:0000313" key="3">
    <source>
        <dbReference type="Proteomes" id="UP000662637"/>
    </source>
</evidence>
<organism evidence="2 3">
    <name type="scientific">Marmota monax</name>
    <name type="common">Woodchuck</name>
    <dbReference type="NCBI Taxonomy" id="9995"/>
    <lineage>
        <taxon>Eukaryota</taxon>
        <taxon>Metazoa</taxon>
        <taxon>Chordata</taxon>
        <taxon>Craniata</taxon>
        <taxon>Vertebrata</taxon>
        <taxon>Euteleostomi</taxon>
        <taxon>Mammalia</taxon>
        <taxon>Eutheria</taxon>
        <taxon>Euarchontoglires</taxon>
        <taxon>Glires</taxon>
        <taxon>Rodentia</taxon>
        <taxon>Sciuromorpha</taxon>
        <taxon>Sciuridae</taxon>
        <taxon>Xerinae</taxon>
        <taxon>Marmotini</taxon>
        <taxon>Marmota</taxon>
    </lineage>
</organism>
<reference evidence="2" key="1">
    <citation type="submission" date="2020-08" db="EMBL/GenBank/DDBJ databases">
        <authorList>
            <person name="Shumante A."/>
            <person name="Zimin A.V."/>
            <person name="Puiu D."/>
            <person name="Salzberg S.L."/>
        </authorList>
    </citation>
    <scope>NUCLEOTIDE SEQUENCE</scope>
    <source>
        <strain evidence="2">WC2-LM</strain>
        <tissue evidence="2">Liver</tissue>
    </source>
</reference>
<sequence length="137" mass="15192">MLLVSSLDVFDCCGLQLGGECPYPDADREEEGTRDSGMFFFFFFFWGSLLGKPGSSPLPRILQGQGVGANLAHFWGHRQTQPWPQASTLSQTNRKPKDRYRDKDTGSDQEFGEPQDWVCFVAPHQCCKGILSPGGTA</sequence>
<proteinExistence type="predicted"/>
<evidence type="ECO:0000313" key="2">
    <source>
        <dbReference type="EMBL" id="KAF7470341.1"/>
    </source>
</evidence>
<dbReference type="Proteomes" id="UP000662637">
    <property type="component" value="Unassembled WGS sequence"/>
</dbReference>
<evidence type="ECO:0000256" key="1">
    <source>
        <dbReference type="SAM" id="MobiDB-lite"/>
    </source>
</evidence>
<name>A0A834URV1_MARMO</name>
<dbReference type="AlphaFoldDB" id="A0A834URV1"/>
<accession>A0A834URV1</accession>
<feature type="compositionally biased region" description="Polar residues" evidence="1">
    <location>
        <begin position="79"/>
        <end position="93"/>
    </location>
</feature>
<feature type="region of interest" description="Disordered" evidence="1">
    <location>
        <begin position="79"/>
        <end position="110"/>
    </location>
</feature>